<dbReference type="STRING" id="699431.SY89_02647"/>
<comment type="caution">
    <text evidence="2">The sequence shown here is derived from an EMBL/GenBank/DDBJ whole genome shotgun (WGS) entry which is preliminary data.</text>
</comment>
<keyword evidence="1" id="KW-0472">Membrane</keyword>
<name>A0A0P7GCY5_9EURY</name>
<sequence length="57" mass="6314">MQISPTVRRVVTLLIALPVAFLLSSVFSPPAQFTQLLHVALLTVLAYPIIAQLQKWV</sequence>
<reference evidence="3" key="1">
    <citation type="submission" date="2013-11" db="EMBL/GenBank/DDBJ databases">
        <authorList>
            <person name="Hoang H.T."/>
            <person name="Killian M.L."/>
            <person name="Madson D.M."/>
            <person name="Arruda P.H.E."/>
            <person name="Sun D."/>
            <person name="Schwartz K.J."/>
            <person name="Yoon K."/>
        </authorList>
    </citation>
    <scope>NUCLEOTIDE SEQUENCE [LARGE SCALE GENOMIC DNA]</scope>
    <source>
        <strain evidence="3">CDK2</strain>
    </source>
</reference>
<evidence type="ECO:0000313" key="3">
    <source>
        <dbReference type="Proteomes" id="UP000050535"/>
    </source>
</evidence>
<dbReference type="Proteomes" id="UP000050535">
    <property type="component" value="Unassembled WGS sequence"/>
</dbReference>
<dbReference type="EMBL" id="LGUC01000001">
    <property type="protein sequence ID" value="KPN31890.1"/>
    <property type="molecule type" value="Genomic_DNA"/>
</dbReference>
<proteinExistence type="predicted"/>
<keyword evidence="1" id="KW-1133">Transmembrane helix</keyword>
<accession>A0A0P7GCY5</accession>
<gene>
    <name evidence="2" type="ORF">SY89_02647</name>
</gene>
<evidence type="ECO:0000313" key="2">
    <source>
        <dbReference type="EMBL" id="KPN31890.1"/>
    </source>
</evidence>
<evidence type="ECO:0000256" key="1">
    <source>
        <dbReference type="SAM" id="Phobius"/>
    </source>
</evidence>
<protein>
    <submittedName>
        <fullName evidence="2">Uncharacterized protein</fullName>
    </submittedName>
</protein>
<keyword evidence="3" id="KW-1185">Reference proteome</keyword>
<dbReference type="AlphaFoldDB" id="A0A0P7GCY5"/>
<keyword evidence="1" id="KW-0812">Transmembrane</keyword>
<feature type="transmembrane region" description="Helical" evidence="1">
    <location>
        <begin position="7"/>
        <end position="27"/>
    </location>
</feature>
<organism evidence="2 3">
    <name type="scientific">Halolamina pelagica</name>
    <dbReference type="NCBI Taxonomy" id="699431"/>
    <lineage>
        <taxon>Archaea</taxon>
        <taxon>Methanobacteriati</taxon>
        <taxon>Methanobacteriota</taxon>
        <taxon>Stenosarchaea group</taxon>
        <taxon>Halobacteria</taxon>
        <taxon>Halobacteriales</taxon>
        <taxon>Haloferacaceae</taxon>
    </lineage>
</organism>
<feature type="transmembrane region" description="Helical" evidence="1">
    <location>
        <begin position="33"/>
        <end position="51"/>
    </location>
</feature>
<dbReference type="RefSeq" id="WP_189319156.1">
    <property type="nucleotide sequence ID" value="NZ_LGUC01000001.1"/>
</dbReference>